<evidence type="ECO:0000313" key="21">
    <source>
        <dbReference type="Proteomes" id="UP000298030"/>
    </source>
</evidence>
<evidence type="ECO:0000256" key="5">
    <source>
        <dbReference type="ARBA" id="ARBA00013177"/>
    </source>
</evidence>
<gene>
    <name evidence="20" type="ORF">FA13DRAFT_1638237</name>
</gene>
<comment type="similarity">
    <text evidence="3">Belongs to the GMC oxidoreductase family.</text>
</comment>
<dbReference type="SUPFAM" id="SSF51905">
    <property type="entry name" value="FAD/NAD(P)-binding domain"/>
    <property type="match status" value="1"/>
</dbReference>
<comment type="caution">
    <text evidence="20">The sequence shown here is derived from an EMBL/GenBank/DDBJ whole genome shotgun (WGS) entry which is preliminary data.</text>
</comment>
<dbReference type="InterPro" id="IPR027424">
    <property type="entry name" value="Glucose_Oxidase_domain_2"/>
</dbReference>
<evidence type="ECO:0000256" key="4">
    <source>
        <dbReference type="ARBA" id="ARBA00011245"/>
    </source>
</evidence>
<evidence type="ECO:0000256" key="10">
    <source>
        <dbReference type="ARBA" id="ARBA00024699"/>
    </source>
</evidence>
<keyword evidence="21" id="KW-1185">Reference proteome</keyword>
<keyword evidence="8 17" id="KW-0274">FAD</keyword>
<dbReference type="Gene3D" id="3.30.560.10">
    <property type="entry name" value="Glucose Oxidase, domain 3"/>
    <property type="match status" value="1"/>
</dbReference>
<keyword evidence="6" id="KW-0964">Secreted</keyword>
<evidence type="ECO:0000256" key="18">
    <source>
        <dbReference type="SAM" id="SignalP"/>
    </source>
</evidence>
<protein>
    <recommendedName>
        <fullName evidence="5">pyranose dehydrogenase (acceptor)</fullName>
        <ecNumber evidence="5">1.1.99.29</ecNumber>
    </recommendedName>
</protein>
<proteinExistence type="inferred from homology"/>
<evidence type="ECO:0000256" key="9">
    <source>
        <dbReference type="ARBA" id="ARBA00023002"/>
    </source>
</evidence>
<evidence type="ECO:0000256" key="2">
    <source>
        <dbReference type="ARBA" id="ARBA00004613"/>
    </source>
</evidence>
<reference evidence="20 21" key="1">
    <citation type="journal article" date="2019" name="Nat. Ecol. Evol.">
        <title>Megaphylogeny resolves global patterns of mushroom evolution.</title>
        <authorList>
            <person name="Varga T."/>
            <person name="Krizsan K."/>
            <person name="Foldi C."/>
            <person name="Dima B."/>
            <person name="Sanchez-Garcia M."/>
            <person name="Sanchez-Ramirez S."/>
            <person name="Szollosi G.J."/>
            <person name="Szarkandi J.G."/>
            <person name="Papp V."/>
            <person name="Albert L."/>
            <person name="Andreopoulos W."/>
            <person name="Angelini C."/>
            <person name="Antonin V."/>
            <person name="Barry K.W."/>
            <person name="Bougher N.L."/>
            <person name="Buchanan P."/>
            <person name="Buyck B."/>
            <person name="Bense V."/>
            <person name="Catcheside P."/>
            <person name="Chovatia M."/>
            <person name="Cooper J."/>
            <person name="Damon W."/>
            <person name="Desjardin D."/>
            <person name="Finy P."/>
            <person name="Geml J."/>
            <person name="Haridas S."/>
            <person name="Hughes K."/>
            <person name="Justo A."/>
            <person name="Karasinski D."/>
            <person name="Kautmanova I."/>
            <person name="Kiss B."/>
            <person name="Kocsube S."/>
            <person name="Kotiranta H."/>
            <person name="LaButti K.M."/>
            <person name="Lechner B.E."/>
            <person name="Liimatainen K."/>
            <person name="Lipzen A."/>
            <person name="Lukacs Z."/>
            <person name="Mihaltcheva S."/>
            <person name="Morgado L.N."/>
            <person name="Niskanen T."/>
            <person name="Noordeloos M.E."/>
            <person name="Ohm R.A."/>
            <person name="Ortiz-Santana B."/>
            <person name="Ovrebo C."/>
            <person name="Racz N."/>
            <person name="Riley R."/>
            <person name="Savchenko A."/>
            <person name="Shiryaev A."/>
            <person name="Soop K."/>
            <person name="Spirin V."/>
            <person name="Szebenyi C."/>
            <person name="Tomsovsky M."/>
            <person name="Tulloss R.E."/>
            <person name="Uehling J."/>
            <person name="Grigoriev I.V."/>
            <person name="Vagvolgyi C."/>
            <person name="Papp T."/>
            <person name="Martin F.M."/>
            <person name="Miettinen O."/>
            <person name="Hibbett D.S."/>
            <person name="Nagy L.G."/>
        </authorList>
    </citation>
    <scope>NUCLEOTIDE SEQUENCE [LARGE SCALE GENOMIC DNA]</scope>
    <source>
        <strain evidence="20 21">FP101781</strain>
    </source>
</reference>
<evidence type="ECO:0000256" key="1">
    <source>
        <dbReference type="ARBA" id="ARBA00001974"/>
    </source>
</evidence>
<feature type="binding site" evidence="17">
    <location>
        <position position="315"/>
    </location>
    <ligand>
        <name>FAD</name>
        <dbReference type="ChEBI" id="CHEBI:57692"/>
    </ligand>
</feature>
<feature type="domain" description="Glucose-methanol-choline oxidoreductase N-terminal" evidence="19">
    <location>
        <begin position="360"/>
        <end position="374"/>
    </location>
</feature>
<comment type="subcellular location">
    <subcellularLocation>
        <location evidence="2">Secreted</location>
    </subcellularLocation>
</comment>
<evidence type="ECO:0000256" key="14">
    <source>
        <dbReference type="ARBA" id="ARBA00034050"/>
    </source>
</evidence>
<dbReference type="InterPro" id="IPR036188">
    <property type="entry name" value="FAD/NAD-bd_sf"/>
</dbReference>
<dbReference type="STRING" id="71717.A0A4Y7ST74"/>
<dbReference type="EMBL" id="QPFP01000062">
    <property type="protein sequence ID" value="TEB24838.1"/>
    <property type="molecule type" value="Genomic_DNA"/>
</dbReference>
<dbReference type="EC" id="1.1.99.29" evidence="5"/>
<comment type="catalytic activity">
    <reaction evidence="11">
        <text>pyranose + acceptor = pyranos-2-ulose + reduced acceptor.</text>
        <dbReference type="EC" id="1.1.99.29"/>
    </reaction>
</comment>
<dbReference type="PANTHER" id="PTHR11552">
    <property type="entry name" value="GLUCOSE-METHANOL-CHOLINE GMC OXIDOREDUCTASE"/>
    <property type="match status" value="1"/>
</dbReference>
<dbReference type="PROSITE" id="PS00624">
    <property type="entry name" value="GMC_OXRED_2"/>
    <property type="match status" value="1"/>
</dbReference>
<feature type="active site" description="Proton acceptor" evidence="16">
    <location>
        <position position="643"/>
    </location>
</feature>
<comment type="cofactor">
    <cofactor evidence="1 17">
        <name>FAD</name>
        <dbReference type="ChEBI" id="CHEBI:57692"/>
    </cofactor>
</comment>
<dbReference type="SUPFAM" id="SSF54373">
    <property type="entry name" value="FAD-linked reductases, C-terminal domain"/>
    <property type="match status" value="1"/>
</dbReference>
<sequence length="707" mass="75389">MKSLLNCVGLVALATTLAPVSASPSLDLAALYESNTFPRDPNLSSEDARILRRTLEKREFSLVSENDVLKSYDYIIAGGGLAGLVLASRLSEDSSRSVLVLEAGMSGDEVKDRVDPPAGAFYTSIVGSDYDWKHPIEPQPMLNNRAGTWPRGKILGGSTAMNAMYLVRPSQIEVDAWQQLLESSQDPDVLTGASRWNWNTLFAAMKKSENFTAPAEDAWEVGGRFPYDASTHGSGGPMSLSYPRVMFSIVGNWTGALDAVGVPPQEHPNGGITMGSFISPSSINPTNLTRSYSRPAYIDSLPPRSNLHILSEATVTKVGFSDKVRSDGNEVIAHSVEFAKDAQSTRFVVGVDREVILAGGPLGSPKVLMHSGVGPKDVLDQIGVDVVNDLPGVGQHLQDHLTAGIVWESRVETAGDVRAAGADFSRSAEFLSFINDAVAFINSSLLFSGNEGVYQQEIQGMLENGTQTVPSPSSEVVEGYKAVYNLTASTFWEGSAQIEMLMSVISAGQISIQSAIQHPYSRGRVYINSTNPFDPIVIDPQYFTHPADRVIMRQGVKLVRQVGTALGDLLGPETTPGPGVATDAEIDEWLTNGGANTQYHPASSCSMLPRKWGGVVDSSLKVYGLANVRVVDSSVYPYEFAAHLASATFGLAEEGAVVVRESAFEVPSQAKLDDKDLGAQGTNGASGLKSGAVSVLVAVGVSVVLAW</sequence>
<evidence type="ECO:0000256" key="17">
    <source>
        <dbReference type="PIRSR" id="PIRSR000137-2"/>
    </source>
</evidence>
<evidence type="ECO:0000256" key="3">
    <source>
        <dbReference type="ARBA" id="ARBA00010790"/>
    </source>
</evidence>
<dbReference type="PIRSF" id="PIRSF000137">
    <property type="entry name" value="Alcohol_oxidase"/>
    <property type="match status" value="1"/>
</dbReference>
<dbReference type="OrthoDB" id="269227at2759"/>
<evidence type="ECO:0000313" key="20">
    <source>
        <dbReference type="EMBL" id="TEB24838.1"/>
    </source>
</evidence>
<comment type="catalytic activity">
    <reaction evidence="14">
        <text>a pyranoside + acceptor = a pyranosid-3-ulose + reduced acceptor.</text>
        <dbReference type="EC" id="1.1.99.29"/>
    </reaction>
</comment>
<organism evidence="20 21">
    <name type="scientific">Coprinellus micaceus</name>
    <name type="common">Glistening ink-cap mushroom</name>
    <name type="synonym">Coprinus micaceus</name>
    <dbReference type="NCBI Taxonomy" id="71717"/>
    <lineage>
        <taxon>Eukaryota</taxon>
        <taxon>Fungi</taxon>
        <taxon>Dikarya</taxon>
        <taxon>Basidiomycota</taxon>
        <taxon>Agaricomycotina</taxon>
        <taxon>Agaricomycetes</taxon>
        <taxon>Agaricomycetidae</taxon>
        <taxon>Agaricales</taxon>
        <taxon>Agaricineae</taxon>
        <taxon>Psathyrellaceae</taxon>
        <taxon>Coprinellus</taxon>
    </lineage>
</organism>
<dbReference type="InterPro" id="IPR012132">
    <property type="entry name" value="GMC_OxRdtase"/>
</dbReference>
<evidence type="ECO:0000256" key="12">
    <source>
        <dbReference type="ARBA" id="ARBA00034010"/>
    </source>
</evidence>
<evidence type="ECO:0000256" key="16">
    <source>
        <dbReference type="PIRSR" id="PIRSR000137-1"/>
    </source>
</evidence>
<comment type="catalytic activity">
    <reaction evidence="15">
        <text>a pyranoside + acceptor = a pyranosid-3,4-diulose + reduced acceptor.</text>
        <dbReference type="EC" id="1.1.99.29"/>
    </reaction>
</comment>
<keyword evidence="18" id="KW-0732">Signal</keyword>
<evidence type="ECO:0000256" key="13">
    <source>
        <dbReference type="ARBA" id="ARBA00034029"/>
    </source>
</evidence>
<evidence type="ECO:0000259" key="19">
    <source>
        <dbReference type="PROSITE" id="PS00624"/>
    </source>
</evidence>
<name>A0A4Y7ST74_COPMI</name>
<comment type="catalytic activity">
    <reaction evidence="12">
        <text>pyranose + acceptor = pyranos-2,3-diulose + reduced acceptor.</text>
        <dbReference type="EC" id="1.1.99.29"/>
    </reaction>
</comment>
<dbReference type="Pfam" id="PF00732">
    <property type="entry name" value="GMC_oxred_N"/>
    <property type="match status" value="1"/>
</dbReference>
<evidence type="ECO:0000256" key="11">
    <source>
        <dbReference type="ARBA" id="ARBA00033986"/>
    </source>
</evidence>
<dbReference type="InterPro" id="IPR007867">
    <property type="entry name" value="GMC_OxRtase_C"/>
</dbReference>
<feature type="signal peptide" evidence="18">
    <location>
        <begin position="1"/>
        <end position="22"/>
    </location>
</feature>
<dbReference type="InterPro" id="IPR000172">
    <property type="entry name" value="GMC_OxRdtase_N"/>
</dbReference>
<comment type="function">
    <text evidence="10">Catalyzes the single-oxidation or sequential double oxidation reaction of carbohydrates primarily at carbon-2 and/or carbon-3 with the concomitant reduction of the flavin. The enzyme exhibits a broad sugar substrate specificity, oxidizing different aldopyranoses to the corresponding C-1, C-2, C-3 or C-1,2, C-2,3 and C-3,4 (di)dehydro sugars with substrate-specific regioselectivity. Accepts only a narrow range of electron acceptors such as substituted benzoquinones and complexed metal ions and reacts extremely slowly with O(2) as acceptor. May play a role in the natural recycling of plant matter by oxidizing all major monosaccharides in lignocellulose and by reducing quinone compounds or reactive radical species generated during lignin depolymerization.</text>
</comment>
<dbReference type="AlphaFoldDB" id="A0A4Y7ST74"/>
<dbReference type="Gene3D" id="4.10.450.10">
    <property type="entry name" value="Glucose Oxidase, domain 2"/>
    <property type="match status" value="1"/>
</dbReference>
<dbReference type="PANTHER" id="PTHR11552:SF218">
    <property type="entry name" value="GLUCOSE-METHANOL-CHOLINE OXIDOREDUCTASE N-TERMINAL DOMAIN-CONTAINING PROTEIN"/>
    <property type="match status" value="1"/>
</dbReference>
<evidence type="ECO:0000256" key="7">
    <source>
        <dbReference type="ARBA" id="ARBA00022630"/>
    </source>
</evidence>
<accession>A0A4Y7ST74</accession>
<dbReference type="Gene3D" id="3.50.50.60">
    <property type="entry name" value="FAD/NAD(P)-binding domain"/>
    <property type="match status" value="1"/>
</dbReference>
<dbReference type="GO" id="GO:0050660">
    <property type="term" value="F:flavin adenine dinucleotide binding"/>
    <property type="evidence" value="ECO:0007669"/>
    <property type="project" value="InterPro"/>
</dbReference>
<evidence type="ECO:0000256" key="15">
    <source>
        <dbReference type="ARBA" id="ARBA00034059"/>
    </source>
</evidence>
<evidence type="ECO:0000256" key="6">
    <source>
        <dbReference type="ARBA" id="ARBA00022525"/>
    </source>
</evidence>
<feature type="chain" id="PRO_5021481349" description="pyranose dehydrogenase (acceptor)" evidence="18">
    <location>
        <begin position="23"/>
        <end position="707"/>
    </location>
</feature>
<feature type="active site" description="Proton donor" evidence="16">
    <location>
        <position position="600"/>
    </location>
</feature>
<dbReference type="Pfam" id="PF05199">
    <property type="entry name" value="GMC_oxred_C"/>
    <property type="match status" value="1"/>
</dbReference>
<comment type="catalytic activity">
    <reaction evidence="13">
        <text>pyranose + acceptor = pyranos-3-ulose + reduced acceptor.</text>
        <dbReference type="EC" id="1.1.99.29"/>
    </reaction>
</comment>
<keyword evidence="7" id="KW-0285">Flavoprotein</keyword>
<evidence type="ECO:0000256" key="8">
    <source>
        <dbReference type="ARBA" id="ARBA00022827"/>
    </source>
</evidence>
<dbReference type="GO" id="GO:0005576">
    <property type="term" value="C:extracellular region"/>
    <property type="evidence" value="ECO:0007669"/>
    <property type="project" value="UniProtKB-SubCell"/>
</dbReference>
<comment type="subunit">
    <text evidence="4">Monomer.</text>
</comment>
<keyword evidence="9" id="KW-0560">Oxidoreductase</keyword>
<dbReference type="Proteomes" id="UP000298030">
    <property type="component" value="Unassembled WGS sequence"/>
</dbReference>
<dbReference type="GO" id="GO:0033718">
    <property type="term" value="F:pyranose dehydrogenase (acceptor) activity"/>
    <property type="evidence" value="ECO:0007669"/>
    <property type="project" value="UniProtKB-EC"/>
</dbReference>